<organism evidence="1">
    <name type="scientific">Rhizobium rhizogenes</name>
    <name type="common">Agrobacterium rhizogenes</name>
    <dbReference type="NCBI Taxonomy" id="359"/>
    <lineage>
        <taxon>Bacteria</taxon>
        <taxon>Pseudomonadati</taxon>
        <taxon>Pseudomonadota</taxon>
        <taxon>Alphaproteobacteria</taxon>
        <taxon>Hyphomicrobiales</taxon>
        <taxon>Rhizobiaceae</taxon>
        <taxon>Rhizobium/Agrobacterium group</taxon>
        <taxon>Rhizobium</taxon>
    </lineage>
</organism>
<reference evidence="1" key="1">
    <citation type="submission" date="2018-12" db="EMBL/GenBank/DDBJ databases">
        <title>Three Rhizobium rhizogenes strains isolated from the same crown gall tumor carry diverse plasmids.</title>
        <authorList>
            <person name="Pulawska J."/>
            <person name="Kuzmanovic N."/>
        </authorList>
    </citation>
    <scope>NUCLEOTIDE SEQUENCE</scope>
    <source>
        <strain evidence="1">C5.7</strain>
        <strain evidence="2">Colt5.8</strain>
        <plasmid evidence="1">pC5.7b</plasmid>
        <plasmid evidence="2">pColt5.8a</plasmid>
    </source>
</reference>
<gene>
    <name evidence="1" type="ORF">pC5.7b_249</name>
    <name evidence="2" type="ORF">pC5.8a_5</name>
</gene>
<geneLocation type="plasmid" evidence="2">
    <name>pColt5.8a</name>
</geneLocation>
<evidence type="ECO:0000313" key="2">
    <source>
        <dbReference type="EMBL" id="QCL09497.1"/>
    </source>
</evidence>
<accession>A0A7S5DR63</accession>
<geneLocation type="plasmid" evidence="1">
    <name>pC5.7b</name>
</geneLocation>
<dbReference type="EMBL" id="MK318968">
    <property type="protein sequence ID" value="QCL09116.1"/>
    <property type="molecule type" value="Genomic_DNA"/>
</dbReference>
<dbReference type="AlphaFoldDB" id="A0A7S5DR63"/>
<dbReference type="EMBL" id="MK318971">
    <property type="protein sequence ID" value="QCL09497.1"/>
    <property type="molecule type" value="Genomic_DNA"/>
</dbReference>
<proteinExistence type="predicted"/>
<sequence>MSPASWVSGGRNGERMIAEMAKKKGVLSRDRFSASDRLQIPV</sequence>
<name>A0A7S5DR63_RHIRH</name>
<protein>
    <submittedName>
        <fullName evidence="1">Uncharacterized protein</fullName>
    </submittedName>
</protein>
<evidence type="ECO:0000313" key="1">
    <source>
        <dbReference type="EMBL" id="QCL09116.1"/>
    </source>
</evidence>
<keyword evidence="1" id="KW-0614">Plasmid</keyword>